<evidence type="ECO:0000256" key="1">
    <source>
        <dbReference type="SAM" id="MobiDB-lite"/>
    </source>
</evidence>
<sequence length="233" mass="25286">MGIGNSKLNADEGGKVVPTKLGPMLVARIDDFKNRMNGGEGEPTLSKKMLLKDVDLNSQSSPPSQELLSPFITTEKLSRVVPMPNSHCPNVEDNRPNNPAIQTPKAEDKKTAEPVNEEADADADADDSDSEEVGSFLCPGSPSFRIYCVEADNNNEEQYNPSTIAVHQKSRSADSVAIASSTTNSNKVLLESESTSKRKRNKKFGAIRTLLKVKSLYLPMCTCTGDDKNLIVT</sequence>
<accession>A0AAN9XMR0</accession>
<evidence type="ECO:0000313" key="2">
    <source>
        <dbReference type="EMBL" id="KAK7399265.1"/>
    </source>
</evidence>
<organism evidence="2 3">
    <name type="scientific">Psophocarpus tetragonolobus</name>
    <name type="common">Winged bean</name>
    <name type="synonym">Dolichos tetragonolobus</name>
    <dbReference type="NCBI Taxonomy" id="3891"/>
    <lineage>
        <taxon>Eukaryota</taxon>
        <taxon>Viridiplantae</taxon>
        <taxon>Streptophyta</taxon>
        <taxon>Embryophyta</taxon>
        <taxon>Tracheophyta</taxon>
        <taxon>Spermatophyta</taxon>
        <taxon>Magnoliopsida</taxon>
        <taxon>eudicotyledons</taxon>
        <taxon>Gunneridae</taxon>
        <taxon>Pentapetalae</taxon>
        <taxon>rosids</taxon>
        <taxon>fabids</taxon>
        <taxon>Fabales</taxon>
        <taxon>Fabaceae</taxon>
        <taxon>Papilionoideae</taxon>
        <taxon>50 kb inversion clade</taxon>
        <taxon>NPAAA clade</taxon>
        <taxon>indigoferoid/millettioid clade</taxon>
        <taxon>Phaseoleae</taxon>
        <taxon>Psophocarpus</taxon>
    </lineage>
</organism>
<feature type="compositionally biased region" description="Acidic residues" evidence="1">
    <location>
        <begin position="115"/>
        <end position="132"/>
    </location>
</feature>
<dbReference type="EMBL" id="JAYMYS010000003">
    <property type="protein sequence ID" value="KAK7399265.1"/>
    <property type="molecule type" value="Genomic_DNA"/>
</dbReference>
<feature type="region of interest" description="Disordered" evidence="1">
    <location>
        <begin position="84"/>
        <end position="134"/>
    </location>
</feature>
<gene>
    <name evidence="2" type="ORF">VNO78_10445</name>
</gene>
<dbReference type="Proteomes" id="UP001386955">
    <property type="component" value="Unassembled WGS sequence"/>
</dbReference>
<dbReference type="AlphaFoldDB" id="A0AAN9XMR0"/>
<protein>
    <submittedName>
        <fullName evidence="2">Uncharacterized protein</fullName>
    </submittedName>
</protein>
<name>A0AAN9XMR0_PSOTE</name>
<proteinExistence type="predicted"/>
<evidence type="ECO:0000313" key="3">
    <source>
        <dbReference type="Proteomes" id="UP001386955"/>
    </source>
</evidence>
<keyword evidence="3" id="KW-1185">Reference proteome</keyword>
<reference evidence="2 3" key="1">
    <citation type="submission" date="2024-01" db="EMBL/GenBank/DDBJ databases">
        <title>The genomes of 5 underutilized Papilionoideae crops provide insights into root nodulation and disease resistanc.</title>
        <authorList>
            <person name="Jiang F."/>
        </authorList>
    </citation>
    <scope>NUCLEOTIDE SEQUENCE [LARGE SCALE GENOMIC DNA]</scope>
    <source>
        <strain evidence="2">DUOXIRENSHENG_FW03</strain>
        <tissue evidence="2">Leaves</tissue>
    </source>
</reference>
<comment type="caution">
    <text evidence="2">The sequence shown here is derived from an EMBL/GenBank/DDBJ whole genome shotgun (WGS) entry which is preliminary data.</text>
</comment>